<keyword evidence="3" id="KW-1185">Reference proteome</keyword>
<evidence type="ECO:0000256" key="1">
    <source>
        <dbReference type="SAM" id="MobiDB-lite"/>
    </source>
</evidence>
<reference evidence="2 3" key="1">
    <citation type="submission" date="2019-06" db="EMBL/GenBank/DDBJ databases">
        <title>Genome Sequence of the Brown Rot Fungal Pathogen Monilinia fructicola.</title>
        <authorList>
            <person name="De Miccolis Angelini R.M."/>
            <person name="Landi L."/>
            <person name="Abate D."/>
            <person name="Pollastro S."/>
            <person name="Romanazzi G."/>
            <person name="Faretra F."/>
        </authorList>
    </citation>
    <scope>NUCLEOTIDE SEQUENCE [LARGE SCALE GENOMIC DNA]</scope>
    <source>
        <strain evidence="2 3">Mfrc123</strain>
    </source>
</reference>
<dbReference type="VEuPathDB" id="FungiDB:MFRU_002g04020"/>
<accession>A0A5M9K098</accession>
<proteinExistence type="predicted"/>
<protein>
    <submittedName>
        <fullName evidence="2">Uncharacterized protein</fullName>
    </submittedName>
</protein>
<dbReference type="EMBL" id="VICG01000002">
    <property type="protein sequence ID" value="KAA8574941.1"/>
    <property type="molecule type" value="Genomic_DNA"/>
</dbReference>
<dbReference type="Proteomes" id="UP000322873">
    <property type="component" value="Unassembled WGS sequence"/>
</dbReference>
<feature type="region of interest" description="Disordered" evidence="1">
    <location>
        <begin position="119"/>
        <end position="166"/>
    </location>
</feature>
<comment type="caution">
    <text evidence="2">The sequence shown here is derived from an EMBL/GenBank/DDBJ whole genome shotgun (WGS) entry which is preliminary data.</text>
</comment>
<evidence type="ECO:0000313" key="2">
    <source>
        <dbReference type="EMBL" id="KAA8574941.1"/>
    </source>
</evidence>
<sequence>MSVPRAEVKQITAHILTDYSQLQSYYIVGIHFSHLTYFRLPAALTAYSSSSGTDKFIFNSSIHRLNSFYILSSILPVIYNHTCCLVVNSSKMSSQPSTIDSLKSTASSAYETVANSVSATSQNGEYDPDQDKNFVGKDSHGNKFRKGDYKDKLNQAALGGPPEKEESLTEKALSWIPGISTLQKSTLEQGPEDRTVKDNGLPPTRPEHDVPIEQFLRKQYHSRSGDGIPNPGEKTWDLYYENMHNLKGNMGCVLQQRDRLGKAFGRITRVLAGT</sequence>
<feature type="compositionally biased region" description="Basic and acidic residues" evidence="1">
    <location>
        <begin position="129"/>
        <end position="153"/>
    </location>
</feature>
<feature type="region of interest" description="Disordered" evidence="1">
    <location>
        <begin position="186"/>
        <end position="208"/>
    </location>
</feature>
<name>A0A5M9K098_MONFR</name>
<evidence type="ECO:0000313" key="3">
    <source>
        <dbReference type="Proteomes" id="UP000322873"/>
    </source>
</evidence>
<dbReference type="AlphaFoldDB" id="A0A5M9K098"/>
<gene>
    <name evidence="2" type="ORF">EYC84_004175</name>
</gene>
<organism evidence="2 3">
    <name type="scientific">Monilinia fructicola</name>
    <name type="common">Brown rot fungus</name>
    <name type="synonym">Ciboria fructicola</name>
    <dbReference type="NCBI Taxonomy" id="38448"/>
    <lineage>
        <taxon>Eukaryota</taxon>
        <taxon>Fungi</taxon>
        <taxon>Dikarya</taxon>
        <taxon>Ascomycota</taxon>
        <taxon>Pezizomycotina</taxon>
        <taxon>Leotiomycetes</taxon>
        <taxon>Helotiales</taxon>
        <taxon>Sclerotiniaceae</taxon>
        <taxon>Monilinia</taxon>
    </lineage>
</organism>